<feature type="transmembrane region" description="Helical" evidence="7">
    <location>
        <begin position="108"/>
        <end position="128"/>
    </location>
</feature>
<dbReference type="EMBL" id="UGTA01000001">
    <property type="protein sequence ID" value="SUB59131.1"/>
    <property type="molecule type" value="Genomic_DNA"/>
</dbReference>
<protein>
    <submittedName>
        <fullName evidence="9">Phosphoethanolamine transferase eptB</fullName>
        <ecNumber evidence="9">2.7.-.-</ecNumber>
    </submittedName>
</protein>
<evidence type="ECO:0000256" key="6">
    <source>
        <dbReference type="ARBA" id="ARBA00023136"/>
    </source>
</evidence>
<dbReference type="InterPro" id="IPR017850">
    <property type="entry name" value="Alkaline_phosphatase_core_sf"/>
</dbReference>
<evidence type="ECO:0000313" key="9">
    <source>
        <dbReference type="EMBL" id="SUB59131.1"/>
    </source>
</evidence>
<gene>
    <name evidence="9" type="primary">eptB</name>
    <name evidence="9" type="ORF">NCTC12872_01106</name>
</gene>
<feature type="domain" description="Sulfatase N-terminal" evidence="8">
    <location>
        <begin position="212"/>
        <end position="472"/>
    </location>
</feature>
<dbReference type="Proteomes" id="UP000255417">
    <property type="component" value="Unassembled WGS sequence"/>
</dbReference>
<evidence type="ECO:0000256" key="3">
    <source>
        <dbReference type="ARBA" id="ARBA00022679"/>
    </source>
</evidence>
<comment type="subcellular location">
    <subcellularLocation>
        <location evidence="1">Cell membrane</location>
        <topology evidence="1">Multi-pass membrane protein</topology>
    </subcellularLocation>
</comment>
<organism evidence="9 10">
    <name type="scientific">Phocoenobacter uteri</name>
    <dbReference type="NCBI Taxonomy" id="146806"/>
    <lineage>
        <taxon>Bacteria</taxon>
        <taxon>Pseudomonadati</taxon>
        <taxon>Pseudomonadota</taxon>
        <taxon>Gammaproteobacteria</taxon>
        <taxon>Pasteurellales</taxon>
        <taxon>Pasteurellaceae</taxon>
        <taxon>Phocoenobacter</taxon>
    </lineage>
</organism>
<dbReference type="RefSeq" id="WP_115315622.1">
    <property type="nucleotide sequence ID" value="NZ_LWIF01000001.1"/>
</dbReference>
<dbReference type="GO" id="GO:0016776">
    <property type="term" value="F:phosphotransferase activity, phosphate group as acceptor"/>
    <property type="evidence" value="ECO:0007669"/>
    <property type="project" value="TreeGrafter"/>
</dbReference>
<dbReference type="SUPFAM" id="SSF53649">
    <property type="entry name" value="Alkaline phosphatase-like"/>
    <property type="match status" value="1"/>
</dbReference>
<dbReference type="InterPro" id="IPR000917">
    <property type="entry name" value="Sulfatase_N"/>
</dbReference>
<dbReference type="OrthoDB" id="9786870at2"/>
<feature type="transmembrane region" description="Helical" evidence="7">
    <location>
        <begin position="33"/>
        <end position="51"/>
    </location>
</feature>
<sequence>MKRNLLILTIYSLVLFASEILYRHLLALPPLGKLLETFVLTFVILALFFFAKYRFTQIIIGVFVTFGFIVNNIHYAVYETWITSRNYLLMFTEITEVTNAGFSMLDRIAIPMIWGGVELTLFLSIAKFRRKKSSSIIADILFFLVIIFLCGRAFKSDHDSSIILRSNYSRIKANTYSFTNFIGKTLPYEFFHLSDLPFYTHPKPQANAPKIKNIIFIVGESLSANNAHVFGYPRNTTPFLDKMLNDKQAIVKTSYSTGLLTRLSLPPFFNAIPYPNGMKQIDTGNTNLFRLAKEQGFKTNYHSSQPEWEMGILNIMGKRWIDKVTFPTEKGISLYEGMNDHKLLPYLEKMNLSNDSHFLVLHQRGSHMPYGKYLTEEEKIFKGNTPLDNYDSTVYNTDLFIKKVFEFLQKQPNDDWVLIYTSDHGQNVSNKVYNQGTNIGANYTVPVFIYTPNKALKQTIDKQFEQCKKLIHHQLATFIINTLGYDMPISDCKTGVINSGMLSGDEGYLKISDDKIEQVYPTKN</sequence>
<dbReference type="PANTHER" id="PTHR30443">
    <property type="entry name" value="INNER MEMBRANE PROTEIN"/>
    <property type="match status" value="1"/>
</dbReference>
<evidence type="ECO:0000256" key="5">
    <source>
        <dbReference type="ARBA" id="ARBA00022989"/>
    </source>
</evidence>
<name>A0A379CA43_9PAST</name>
<dbReference type="InterPro" id="IPR040423">
    <property type="entry name" value="PEA_transferase"/>
</dbReference>
<keyword evidence="5 7" id="KW-1133">Transmembrane helix</keyword>
<evidence type="ECO:0000313" key="10">
    <source>
        <dbReference type="Proteomes" id="UP000255417"/>
    </source>
</evidence>
<evidence type="ECO:0000256" key="2">
    <source>
        <dbReference type="ARBA" id="ARBA00022475"/>
    </source>
</evidence>
<dbReference type="AlphaFoldDB" id="A0A379CA43"/>
<dbReference type="CDD" id="cd16017">
    <property type="entry name" value="LptA"/>
    <property type="match status" value="1"/>
</dbReference>
<dbReference type="PANTHER" id="PTHR30443:SF0">
    <property type="entry name" value="PHOSPHOETHANOLAMINE TRANSFERASE EPTA"/>
    <property type="match status" value="1"/>
</dbReference>
<keyword evidence="3 9" id="KW-0808">Transferase</keyword>
<keyword evidence="6 7" id="KW-0472">Membrane</keyword>
<keyword evidence="4 7" id="KW-0812">Transmembrane</keyword>
<keyword evidence="2" id="KW-1003">Cell membrane</keyword>
<dbReference type="GO" id="GO:0009244">
    <property type="term" value="P:lipopolysaccharide core region biosynthetic process"/>
    <property type="evidence" value="ECO:0007669"/>
    <property type="project" value="TreeGrafter"/>
</dbReference>
<feature type="transmembrane region" description="Helical" evidence="7">
    <location>
        <begin position="58"/>
        <end position="78"/>
    </location>
</feature>
<evidence type="ECO:0000256" key="1">
    <source>
        <dbReference type="ARBA" id="ARBA00004651"/>
    </source>
</evidence>
<accession>A0A379CA43</accession>
<keyword evidence="10" id="KW-1185">Reference proteome</keyword>
<evidence type="ECO:0000256" key="4">
    <source>
        <dbReference type="ARBA" id="ARBA00022692"/>
    </source>
</evidence>
<proteinExistence type="predicted"/>
<dbReference type="EC" id="2.7.-.-" evidence="9"/>
<dbReference type="Gene3D" id="3.40.720.10">
    <property type="entry name" value="Alkaline Phosphatase, subunit A"/>
    <property type="match status" value="1"/>
</dbReference>
<evidence type="ECO:0000259" key="8">
    <source>
        <dbReference type="Pfam" id="PF00884"/>
    </source>
</evidence>
<dbReference type="GO" id="GO:0005886">
    <property type="term" value="C:plasma membrane"/>
    <property type="evidence" value="ECO:0007669"/>
    <property type="project" value="UniProtKB-SubCell"/>
</dbReference>
<dbReference type="InterPro" id="IPR058130">
    <property type="entry name" value="PEA_transf_C"/>
</dbReference>
<dbReference type="Pfam" id="PF00884">
    <property type="entry name" value="Sulfatase"/>
    <property type="match status" value="1"/>
</dbReference>
<evidence type="ECO:0000256" key="7">
    <source>
        <dbReference type="SAM" id="Phobius"/>
    </source>
</evidence>
<feature type="transmembrane region" description="Helical" evidence="7">
    <location>
        <begin position="135"/>
        <end position="154"/>
    </location>
</feature>
<reference evidence="9 10" key="1">
    <citation type="submission" date="2018-06" db="EMBL/GenBank/DDBJ databases">
        <authorList>
            <consortium name="Pathogen Informatics"/>
            <person name="Doyle S."/>
        </authorList>
    </citation>
    <scope>NUCLEOTIDE SEQUENCE [LARGE SCALE GENOMIC DNA]</scope>
    <source>
        <strain evidence="9 10">NCTC12872</strain>
    </source>
</reference>